<sequence length="603" mass="65811">MPHLDAPDRADAGAWWRDAVIYQVYPRSFADSDGDGLGDLPGIRRHVDHLVALGVDAVWLSPFYPSPQVDAGYDVSDYCGVAPEYGTLEDFDALVGDLHAAGLRVIIDLVPNHSSWDHPWFRRALAAGPGSPERERYIFRHSPRAAPNNWGSLFGGPAWQAVEPLTGQECDRGWWYLHLFAAEQPDFNWDNEEVRAHFRDVLRFWVARGVDGFRVDVAHGLAKAPGLPDDELGPDRWNVAGAAQGGAVEKRPDTGPAFNQPGVHEIYREWRRVLDGLGPDLLLVAEAWVEPESELALYVRPDEMGQAFNFAFLRAGWQAAEIRRVIDASLAANGAVGAPTTWVLSNHDVVRHTTRFGYPPGTATDPGIGPGDPQPDTALGLARARAATVFMLGLPGGAYLYQGEELGLPEHTTMDDAARQDPTWRRTGGAVRGRDGCRVPLPWEQEGPSYGFSATGRSWLPQPPGWGSYSPPVQEQDPDSTLSLYRRCLGLRRELGLGRGDCQWLSTPPGVLALRNQGTTILLNTTGTDYLHREPGRLLLASWAAGDEGRGGSAGQWSEGVVVPANGGCWWQAEAPVPPRGLAWQDQGVGASSERHEPEGPTR</sequence>
<dbReference type="SMART" id="SM00642">
    <property type="entry name" value="Aamy"/>
    <property type="match status" value="1"/>
</dbReference>
<dbReference type="Proteomes" id="UP000572528">
    <property type="component" value="Unassembled WGS sequence"/>
</dbReference>
<dbReference type="EMBL" id="JACBXV010000009">
    <property type="protein sequence ID" value="NYS68219.1"/>
    <property type="molecule type" value="Genomic_DNA"/>
</dbReference>
<dbReference type="Gene3D" id="3.20.20.80">
    <property type="entry name" value="Glycosidases"/>
    <property type="match status" value="1"/>
</dbReference>
<dbReference type="CDD" id="cd11332">
    <property type="entry name" value="AmyAc_OligoGlu_TS"/>
    <property type="match status" value="1"/>
</dbReference>
<gene>
    <name evidence="4" type="ORF">HZZ05_01500</name>
</gene>
<protein>
    <submittedName>
        <fullName evidence="4">Glycoside hydrolase family 13 protein</fullName>
    </submittedName>
</protein>
<evidence type="ECO:0000256" key="1">
    <source>
        <dbReference type="ARBA" id="ARBA00008061"/>
    </source>
</evidence>
<evidence type="ECO:0000259" key="3">
    <source>
        <dbReference type="SMART" id="SM00642"/>
    </source>
</evidence>
<dbReference type="AlphaFoldDB" id="A0A853EFZ7"/>
<evidence type="ECO:0000313" key="4">
    <source>
        <dbReference type="EMBL" id="NYS68219.1"/>
    </source>
</evidence>
<dbReference type="GO" id="GO:0009313">
    <property type="term" value="P:oligosaccharide catabolic process"/>
    <property type="evidence" value="ECO:0007669"/>
    <property type="project" value="TreeGrafter"/>
</dbReference>
<dbReference type="GO" id="GO:0004556">
    <property type="term" value="F:alpha-amylase activity"/>
    <property type="evidence" value="ECO:0007669"/>
    <property type="project" value="TreeGrafter"/>
</dbReference>
<dbReference type="SUPFAM" id="SSF51445">
    <property type="entry name" value="(Trans)glycosidases"/>
    <property type="match status" value="1"/>
</dbReference>
<keyword evidence="4" id="KW-0378">Hydrolase</keyword>
<evidence type="ECO:0000313" key="5">
    <source>
        <dbReference type="Proteomes" id="UP000572528"/>
    </source>
</evidence>
<comment type="caution">
    <text evidence="4">The sequence shown here is derived from an EMBL/GenBank/DDBJ whole genome shotgun (WGS) entry which is preliminary data.</text>
</comment>
<dbReference type="InterPro" id="IPR017853">
    <property type="entry name" value="GH"/>
</dbReference>
<feature type="compositionally biased region" description="Basic and acidic residues" evidence="2">
    <location>
        <begin position="593"/>
        <end position="603"/>
    </location>
</feature>
<feature type="region of interest" description="Disordered" evidence="2">
    <location>
        <begin position="580"/>
        <end position="603"/>
    </location>
</feature>
<evidence type="ECO:0000256" key="2">
    <source>
        <dbReference type="SAM" id="MobiDB-lite"/>
    </source>
</evidence>
<dbReference type="InterPro" id="IPR006047">
    <property type="entry name" value="GH13_cat_dom"/>
</dbReference>
<dbReference type="PANTHER" id="PTHR10357:SF179">
    <property type="entry name" value="NEUTRAL AND BASIC AMINO ACID TRANSPORT PROTEIN RBAT"/>
    <property type="match status" value="1"/>
</dbReference>
<name>A0A853EFZ7_9ACTO</name>
<dbReference type="PANTHER" id="PTHR10357">
    <property type="entry name" value="ALPHA-AMYLASE FAMILY MEMBER"/>
    <property type="match status" value="1"/>
</dbReference>
<proteinExistence type="inferred from homology"/>
<comment type="similarity">
    <text evidence="1">Belongs to the glycosyl hydrolase 13 family.</text>
</comment>
<dbReference type="Pfam" id="PF00128">
    <property type="entry name" value="Alpha-amylase"/>
    <property type="match status" value="1"/>
</dbReference>
<feature type="domain" description="Glycosyl hydrolase family 13 catalytic" evidence="3">
    <location>
        <begin position="23"/>
        <end position="438"/>
    </location>
</feature>
<accession>A0A853EFZ7</accession>
<dbReference type="Gene3D" id="3.90.400.10">
    <property type="entry name" value="Oligo-1,6-glucosidase, Domain 2"/>
    <property type="match status" value="1"/>
</dbReference>
<organism evidence="4 5">
    <name type="scientific">Actinomyces bowdenii</name>
    <dbReference type="NCBI Taxonomy" id="131109"/>
    <lineage>
        <taxon>Bacteria</taxon>
        <taxon>Bacillati</taxon>
        <taxon>Actinomycetota</taxon>
        <taxon>Actinomycetes</taxon>
        <taxon>Actinomycetales</taxon>
        <taxon>Actinomycetaceae</taxon>
        <taxon>Actinomyces</taxon>
    </lineage>
</organism>
<dbReference type="InterPro" id="IPR045857">
    <property type="entry name" value="O16G_dom_2"/>
</dbReference>
<reference evidence="4 5" key="1">
    <citation type="submission" date="2020-07" db="EMBL/GenBank/DDBJ databases">
        <title>MOT database genomes.</title>
        <authorList>
            <person name="Joseph S."/>
            <person name="Aduse-Opoku J."/>
            <person name="Hashim A."/>
            <person name="Wade W."/>
            <person name="Curtis M."/>
        </authorList>
    </citation>
    <scope>NUCLEOTIDE SEQUENCE [LARGE SCALE GENOMIC DNA]</scope>
    <source>
        <strain evidence="4 5">WMus004</strain>
    </source>
</reference>
<dbReference type="RefSeq" id="WP_179899561.1">
    <property type="nucleotide sequence ID" value="NZ_JACBXV010000009.1"/>
</dbReference>